<evidence type="ECO:0000313" key="1">
    <source>
        <dbReference type="EMBL" id="MDQ0391930.1"/>
    </source>
</evidence>
<protein>
    <submittedName>
        <fullName evidence="1">Uncharacterized protein</fullName>
    </submittedName>
</protein>
<sequence>MASEPAGRQEGGQDAASLLASEILSRADRDLAFVIRLVGESQYLLVRHFQLFIEDQLARRGVVYGDHPLLRPFIETHARELAEFVLNGVGLEHQFGLQAIETLAGDPMRLLRVDLWDSLRSHVEDAQRRFVSGVGGLQRILADVEAGPPATGRA</sequence>
<dbReference type="RefSeq" id="WP_307425036.1">
    <property type="nucleotide sequence ID" value="NZ_JAUSVK010000001.1"/>
</dbReference>
<comment type="caution">
    <text evidence="1">The sequence shown here is derived from an EMBL/GenBank/DDBJ whole genome shotgun (WGS) entry which is preliminary data.</text>
</comment>
<dbReference type="Proteomes" id="UP001237448">
    <property type="component" value="Unassembled WGS sequence"/>
</dbReference>
<organism evidence="1 2">
    <name type="scientific">Labrys monachus</name>
    <dbReference type="NCBI Taxonomy" id="217067"/>
    <lineage>
        <taxon>Bacteria</taxon>
        <taxon>Pseudomonadati</taxon>
        <taxon>Pseudomonadota</taxon>
        <taxon>Alphaproteobacteria</taxon>
        <taxon>Hyphomicrobiales</taxon>
        <taxon>Xanthobacteraceae</taxon>
        <taxon>Labrys</taxon>
    </lineage>
</organism>
<name>A0ABU0FBE6_9HYPH</name>
<accession>A0ABU0FBE6</accession>
<evidence type="ECO:0000313" key="2">
    <source>
        <dbReference type="Proteomes" id="UP001237448"/>
    </source>
</evidence>
<gene>
    <name evidence="1" type="ORF">J3R73_001722</name>
</gene>
<keyword evidence="2" id="KW-1185">Reference proteome</keyword>
<reference evidence="1 2" key="1">
    <citation type="submission" date="2023-07" db="EMBL/GenBank/DDBJ databases">
        <title>Genomic Encyclopedia of Type Strains, Phase IV (KMG-IV): sequencing the most valuable type-strain genomes for metagenomic binning, comparative biology and taxonomic classification.</title>
        <authorList>
            <person name="Goeker M."/>
        </authorList>
    </citation>
    <scope>NUCLEOTIDE SEQUENCE [LARGE SCALE GENOMIC DNA]</scope>
    <source>
        <strain evidence="1 2">DSM 5896</strain>
    </source>
</reference>
<proteinExistence type="predicted"/>
<dbReference type="EMBL" id="JAUSVK010000001">
    <property type="protein sequence ID" value="MDQ0391930.1"/>
    <property type="molecule type" value="Genomic_DNA"/>
</dbReference>